<organism evidence="1 2">
    <name type="scientific">Bauhinia variegata</name>
    <name type="common">Purple orchid tree</name>
    <name type="synonym">Phanera variegata</name>
    <dbReference type="NCBI Taxonomy" id="167791"/>
    <lineage>
        <taxon>Eukaryota</taxon>
        <taxon>Viridiplantae</taxon>
        <taxon>Streptophyta</taxon>
        <taxon>Embryophyta</taxon>
        <taxon>Tracheophyta</taxon>
        <taxon>Spermatophyta</taxon>
        <taxon>Magnoliopsida</taxon>
        <taxon>eudicotyledons</taxon>
        <taxon>Gunneridae</taxon>
        <taxon>Pentapetalae</taxon>
        <taxon>rosids</taxon>
        <taxon>fabids</taxon>
        <taxon>Fabales</taxon>
        <taxon>Fabaceae</taxon>
        <taxon>Cercidoideae</taxon>
        <taxon>Cercideae</taxon>
        <taxon>Bauhiniinae</taxon>
        <taxon>Bauhinia</taxon>
    </lineage>
</organism>
<reference evidence="1 2" key="1">
    <citation type="journal article" date="2022" name="DNA Res.">
        <title>Chromosomal-level genome assembly of the orchid tree Bauhinia variegata (Leguminosae; Cercidoideae) supports the allotetraploid origin hypothesis of Bauhinia.</title>
        <authorList>
            <person name="Zhong Y."/>
            <person name="Chen Y."/>
            <person name="Zheng D."/>
            <person name="Pang J."/>
            <person name="Liu Y."/>
            <person name="Luo S."/>
            <person name="Meng S."/>
            <person name="Qian L."/>
            <person name="Wei D."/>
            <person name="Dai S."/>
            <person name="Zhou R."/>
        </authorList>
    </citation>
    <scope>NUCLEOTIDE SEQUENCE [LARGE SCALE GENOMIC DNA]</scope>
    <source>
        <strain evidence="1">BV-YZ2020</strain>
    </source>
</reference>
<proteinExistence type="predicted"/>
<protein>
    <submittedName>
        <fullName evidence="1">Uncharacterized protein</fullName>
    </submittedName>
</protein>
<dbReference type="Proteomes" id="UP000828941">
    <property type="component" value="Chromosome 2"/>
</dbReference>
<name>A0ACB9Q398_BAUVA</name>
<keyword evidence="2" id="KW-1185">Reference proteome</keyword>
<gene>
    <name evidence="1" type="ORF">L6164_004251</name>
</gene>
<dbReference type="EMBL" id="CM039427">
    <property type="protein sequence ID" value="KAI4355482.1"/>
    <property type="molecule type" value="Genomic_DNA"/>
</dbReference>
<evidence type="ECO:0000313" key="1">
    <source>
        <dbReference type="EMBL" id="KAI4355482.1"/>
    </source>
</evidence>
<accession>A0ACB9Q398</accession>
<comment type="caution">
    <text evidence="1">The sequence shown here is derived from an EMBL/GenBank/DDBJ whole genome shotgun (WGS) entry which is preliminary data.</text>
</comment>
<evidence type="ECO:0000313" key="2">
    <source>
        <dbReference type="Proteomes" id="UP000828941"/>
    </source>
</evidence>
<sequence length="105" mass="11967">MDLSFISSSLPYIFRRNAALGRGSKKEIPMDNSPLLLLIVYKTMYHILITDILLLQGLCRIPFNIKDKGKKVFIISHTSIIENKLQQQSKNKEKVTSSKPGLSYK</sequence>